<dbReference type="Proteomes" id="UP000286097">
    <property type="component" value="Unassembled WGS sequence"/>
</dbReference>
<reference evidence="1 2" key="1">
    <citation type="submission" date="2018-06" db="EMBL/GenBank/DDBJ databases">
        <title>Comparative genomics of downy mildews reveals potential adaptations to biotrophy.</title>
        <authorList>
            <person name="Fletcher K."/>
            <person name="Klosterman S.J."/>
            <person name="Derevnina L."/>
            <person name="Martin F."/>
            <person name="Koike S."/>
            <person name="Reyes Chin-Wo S."/>
            <person name="Mou B."/>
            <person name="Michelmore R."/>
        </authorList>
    </citation>
    <scope>NUCLEOTIDE SEQUENCE [LARGE SCALE GENOMIC DNA]</scope>
    <source>
        <strain evidence="1 2">R13</strain>
    </source>
</reference>
<dbReference type="AlphaFoldDB" id="A0A425CCR9"/>
<organism evidence="1 2">
    <name type="scientific">Peronospora effusa</name>
    <dbReference type="NCBI Taxonomy" id="542832"/>
    <lineage>
        <taxon>Eukaryota</taxon>
        <taxon>Sar</taxon>
        <taxon>Stramenopiles</taxon>
        <taxon>Oomycota</taxon>
        <taxon>Peronosporomycetes</taxon>
        <taxon>Peronosporales</taxon>
        <taxon>Peronosporaceae</taxon>
        <taxon>Peronospora</taxon>
    </lineage>
</organism>
<accession>A0A425CCR9</accession>
<evidence type="ECO:0000313" key="2">
    <source>
        <dbReference type="Proteomes" id="UP000286097"/>
    </source>
</evidence>
<gene>
    <name evidence="1" type="ORF">DD237_003289</name>
</gene>
<sequence>MMGPFHASSAPSSVNGKDFTLGVDESSEWDPMVLDLAKRDVLKVHILPTVATNRALQRVVTKYQLMLSEIDSREKDDEDEDVSYEDSAYLAGCVSRSLAE</sequence>
<protein>
    <submittedName>
        <fullName evidence="1">Uncharacterized protein</fullName>
    </submittedName>
</protein>
<comment type="caution">
    <text evidence="1">The sequence shown here is derived from an EMBL/GenBank/DDBJ whole genome shotgun (WGS) entry which is preliminary data.</text>
</comment>
<evidence type="ECO:0000313" key="1">
    <source>
        <dbReference type="EMBL" id="RQM14824.1"/>
    </source>
</evidence>
<name>A0A425CCR9_9STRA</name>
<dbReference type="VEuPathDB" id="FungiDB:DD237_003289"/>
<proteinExistence type="predicted"/>
<dbReference type="EMBL" id="QKXF01000183">
    <property type="protein sequence ID" value="RQM14824.1"/>
    <property type="molecule type" value="Genomic_DNA"/>
</dbReference>